<feature type="region of interest" description="Disordered" evidence="1">
    <location>
        <begin position="1"/>
        <end position="49"/>
    </location>
</feature>
<name>A0A6U9V9E0_9STRA</name>
<evidence type="ECO:0000313" key="2">
    <source>
        <dbReference type="EMBL" id="CAE0707482.1"/>
    </source>
</evidence>
<sequence>MKIINDAEKQSTASMVDEGENEHENDGQLHSSEHAQEGGNIIEKENDRRFSTDEVGSSFVRNTDVIADALMQLVRSANDNNSCTSSHAQSIKRRKRLKSFVTGEQDTAAITGSASIECTDTTFKRPRKEESKVLRSLPTPKLHFSSSVPIVGINKTSDNWETDGALSFSASEFKLPKQASNESKIPGELGSISNAFYQDFRPIGAPPRLATVIVPQDPLPLSPRSSLQMPPNAGLTMSSAVITEQQNGCLIMHSYTILPNQNTNPRAQLLLMNGIQPFHR</sequence>
<accession>A0A6U9V9E0</accession>
<dbReference type="EMBL" id="HBIX01000244">
    <property type="protein sequence ID" value="CAE0707483.1"/>
    <property type="molecule type" value="Transcribed_RNA"/>
</dbReference>
<gene>
    <name evidence="2" type="ORF">PAUS00366_LOCUS202</name>
    <name evidence="3" type="ORF">PAUS00366_LOCUS203</name>
</gene>
<evidence type="ECO:0000313" key="3">
    <source>
        <dbReference type="EMBL" id="CAE0707483.1"/>
    </source>
</evidence>
<dbReference type="AlphaFoldDB" id="A0A6U9V9E0"/>
<dbReference type="EMBL" id="HBIX01000243">
    <property type="protein sequence ID" value="CAE0707482.1"/>
    <property type="molecule type" value="Transcribed_RNA"/>
</dbReference>
<proteinExistence type="predicted"/>
<evidence type="ECO:0000256" key="1">
    <source>
        <dbReference type="SAM" id="MobiDB-lite"/>
    </source>
</evidence>
<reference evidence="2" key="1">
    <citation type="submission" date="2021-01" db="EMBL/GenBank/DDBJ databases">
        <authorList>
            <person name="Corre E."/>
            <person name="Pelletier E."/>
            <person name="Niang G."/>
            <person name="Scheremetjew M."/>
            <person name="Finn R."/>
            <person name="Kale V."/>
            <person name="Holt S."/>
            <person name="Cochrane G."/>
            <person name="Meng A."/>
            <person name="Brown T."/>
            <person name="Cohen L."/>
        </authorList>
    </citation>
    <scope>NUCLEOTIDE SEQUENCE</scope>
    <source>
        <strain evidence="2">10249 10 AB</strain>
    </source>
</reference>
<organism evidence="2">
    <name type="scientific">Pseudo-nitzschia australis</name>
    <dbReference type="NCBI Taxonomy" id="44445"/>
    <lineage>
        <taxon>Eukaryota</taxon>
        <taxon>Sar</taxon>
        <taxon>Stramenopiles</taxon>
        <taxon>Ochrophyta</taxon>
        <taxon>Bacillariophyta</taxon>
        <taxon>Bacillariophyceae</taxon>
        <taxon>Bacillariophycidae</taxon>
        <taxon>Bacillariales</taxon>
        <taxon>Bacillariaceae</taxon>
        <taxon>Pseudo-nitzschia</taxon>
    </lineage>
</organism>
<protein>
    <submittedName>
        <fullName evidence="2">Uncharacterized protein</fullName>
    </submittedName>
</protein>
<feature type="compositionally biased region" description="Basic and acidic residues" evidence="1">
    <location>
        <begin position="22"/>
        <end position="49"/>
    </location>
</feature>